<feature type="coiled-coil region" evidence="10">
    <location>
        <begin position="151"/>
        <end position="185"/>
    </location>
</feature>
<dbReference type="PANTHER" id="PTHR30386">
    <property type="entry name" value="MEMBRANE FUSION SUBUNIT OF EMRAB-TOLC MULTIDRUG EFFLUX PUMP"/>
    <property type="match status" value="1"/>
</dbReference>
<dbReference type="Gene3D" id="2.40.30.170">
    <property type="match status" value="1"/>
</dbReference>
<dbReference type="RefSeq" id="WP_338273321.1">
    <property type="nucleotide sequence ID" value="NZ_AP027266.1"/>
</dbReference>
<keyword evidence="4 9" id="KW-1003">Cell membrane</keyword>
<gene>
    <name evidence="13" type="ORF">MACH21_00140</name>
</gene>
<name>A0AA48H247_9RHOB</name>
<evidence type="ECO:0000256" key="3">
    <source>
        <dbReference type="ARBA" id="ARBA00022448"/>
    </source>
</evidence>
<evidence type="ECO:0000256" key="1">
    <source>
        <dbReference type="ARBA" id="ARBA00004377"/>
    </source>
</evidence>
<protein>
    <recommendedName>
        <fullName evidence="9">Membrane fusion protein (MFP) family protein</fullName>
    </recommendedName>
</protein>
<accession>A0AA48H247</accession>
<evidence type="ECO:0000259" key="12">
    <source>
        <dbReference type="Pfam" id="PF26002"/>
    </source>
</evidence>
<dbReference type="Gene3D" id="2.40.50.100">
    <property type="match status" value="1"/>
</dbReference>
<reference evidence="13 14" key="1">
    <citation type="submission" date="2023-01" db="EMBL/GenBank/DDBJ databases">
        <title>Complete genome sequence of Roseicyclus marinus strain Dej080120_10.</title>
        <authorList>
            <person name="Ueki S."/>
            <person name="Maruyama F."/>
        </authorList>
    </citation>
    <scope>NUCLEOTIDE SEQUENCE [LARGE SCALE GENOMIC DNA]</scope>
    <source>
        <strain evidence="13 14">Dej080120_10</strain>
    </source>
</reference>
<evidence type="ECO:0000256" key="7">
    <source>
        <dbReference type="ARBA" id="ARBA00022989"/>
    </source>
</evidence>
<dbReference type="GO" id="GO:0015031">
    <property type="term" value="P:protein transport"/>
    <property type="evidence" value="ECO:0007669"/>
    <property type="project" value="InterPro"/>
</dbReference>
<dbReference type="Pfam" id="PF25994">
    <property type="entry name" value="HH_AprE"/>
    <property type="match status" value="1"/>
</dbReference>
<evidence type="ECO:0000256" key="2">
    <source>
        <dbReference type="ARBA" id="ARBA00009477"/>
    </source>
</evidence>
<feature type="domain" description="AprE-like beta-barrel" evidence="12">
    <location>
        <begin position="322"/>
        <end position="411"/>
    </location>
</feature>
<dbReference type="AlphaFoldDB" id="A0AA48H247"/>
<keyword evidence="5 9" id="KW-0997">Cell inner membrane</keyword>
<feature type="domain" description="AprE-like long alpha-helical hairpin" evidence="11">
    <location>
        <begin position="92"/>
        <end position="277"/>
    </location>
</feature>
<dbReference type="EMBL" id="AP027266">
    <property type="protein sequence ID" value="BDW83837.1"/>
    <property type="molecule type" value="Genomic_DNA"/>
</dbReference>
<evidence type="ECO:0000256" key="8">
    <source>
        <dbReference type="ARBA" id="ARBA00023136"/>
    </source>
</evidence>
<proteinExistence type="inferred from homology"/>
<sequence>MSDPARAWSVRRPIVTGFLALGLLFAGFGLWSVTTQLAGAVVASGRIEVDRNRQAIQHPEGGRVAEVIVGEGDRVAAGDTVLRLEPGFLARDLAVARAQLFEVRLRRARLEAERDGADEVRFADDLRAAANIDPDLGDLLRGQANLFEARAESLTAEAARLSGRVTQIEAQIAALEAQERALTEQLDLVMTDLDRQQDLFARGLIQSDPILRLQRDAAQLRGSLGEVEARMAEAAERVIETELAILQLTGTRREEAIAELREVRVAEEELRQRVADLERRMAELDLRAPMAGRIIGMEVFGAQAVVRAAEPVAYLVPEGRPLIISARVAATAIDEVFAGQPVTLRFPAFDLRNMPDLVGTVTQVSADAFTDEATRASYYRVEIALSDGEIARLGDRQLVPGMPVEAYMRTRDRTPLSYLIDPLRVYFNRAFRET</sequence>
<evidence type="ECO:0000313" key="13">
    <source>
        <dbReference type="EMBL" id="BDW83837.1"/>
    </source>
</evidence>
<dbReference type="KEGG" id="rmai:MACH21_00140"/>
<evidence type="ECO:0000256" key="10">
    <source>
        <dbReference type="SAM" id="Coils"/>
    </source>
</evidence>
<dbReference type="GO" id="GO:0005886">
    <property type="term" value="C:plasma membrane"/>
    <property type="evidence" value="ECO:0007669"/>
    <property type="project" value="UniProtKB-SubCell"/>
</dbReference>
<keyword evidence="7" id="KW-1133">Transmembrane helix</keyword>
<feature type="coiled-coil region" evidence="10">
    <location>
        <begin position="210"/>
        <end position="287"/>
    </location>
</feature>
<comment type="similarity">
    <text evidence="2 9">Belongs to the membrane fusion protein (MFP) (TC 8.A.1) family.</text>
</comment>
<dbReference type="Pfam" id="PF26002">
    <property type="entry name" value="Beta-barrel_AprE"/>
    <property type="match status" value="1"/>
</dbReference>
<dbReference type="InterPro" id="IPR050739">
    <property type="entry name" value="MFP"/>
</dbReference>
<dbReference type="Proteomes" id="UP001337723">
    <property type="component" value="Chromosome"/>
</dbReference>
<keyword evidence="3 9" id="KW-0813">Transport</keyword>
<keyword evidence="6" id="KW-0812">Transmembrane</keyword>
<dbReference type="PRINTS" id="PR01490">
    <property type="entry name" value="RTXTOXIND"/>
</dbReference>
<dbReference type="InterPro" id="IPR058781">
    <property type="entry name" value="HH_AprE-like"/>
</dbReference>
<comment type="subcellular location">
    <subcellularLocation>
        <location evidence="1 9">Cell inner membrane</location>
        <topology evidence="1 9">Single-pass membrane protein</topology>
    </subcellularLocation>
</comment>
<evidence type="ECO:0000256" key="9">
    <source>
        <dbReference type="RuleBase" id="RU365093"/>
    </source>
</evidence>
<evidence type="ECO:0000259" key="11">
    <source>
        <dbReference type="Pfam" id="PF25994"/>
    </source>
</evidence>
<dbReference type="InterPro" id="IPR010129">
    <property type="entry name" value="T1SS_HlyD"/>
</dbReference>
<dbReference type="NCBIfam" id="TIGR01843">
    <property type="entry name" value="type_I_hlyD"/>
    <property type="match status" value="1"/>
</dbReference>
<organism evidence="13 14">
    <name type="scientific">Roseicyclus marinus</name>
    <dbReference type="NCBI Taxonomy" id="2161673"/>
    <lineage>
        <taxon>Bacteria</taxon>
        <taxon>Pseudomonadati</taxon>
        <taxon>Pseudomonadota</taxon>
        <taxon>Alphaproteobacteria</taxon>
        <taxon>Rhodobacterales</taxon>
        <taxon>Roseobacteraceae</taxon>
        <taxon>Roseicyclus</taxon>
    </lineage>
</organism>
<dbReference type="InterPro" id="IPR058982">
    <property type="entry name" value="Beta-barrel_AprE"/>
</dbReference>
<evidence type="ECO:0000256" key="6">
    <source>
        <dbReference type="ARBA" id="ARBA00022692"/>
    </source>
</evidence>
<evidence type="ECO:0000256" key="4">
    <source>
        <dbReference type="ARBA" id="ARBA00022475"/>
    </source>
</evidence>
<evidence type="ECO:0000256" key="5">
    <source>
        <dbReference type="ARBA" id="ARBA00022519"/>
    </source>
</evidence>
<keyword evidence="14" id="KW-1185">Reference proteome</keyword>
<dbReference type="PANTHER" id="PTHR30386:SF17">
    <property type="entry name" value="ALKALINE PROTEASE SECRETION PROTEIN APRE"/>
    <property type="match status" value="1"/>
</dbReference>
<keyword evidence="8" id="KW-0472">Membrane</keyword>
<evidence type="ECO:0000313" key="14">
    <source>
        <dbReference type="Proteomes" id="UP001337723"/>
    </source>
</evidence>
<keyword evidence="10" id="KW-0175">Coiled coil</keyword>